<dbReference type="NCBIfam" id="TIGR04183">
    <property type="entry name" value="Por_Secre_tail"/>
    <property type="match status" value="1"/>
</dbReference>
<sequence length="1889" mass="205265">MNTKLLLVSVFMALSAVSTPTMAQSTPTEINISDTKQTITVGDNSIKFYDEGGPTGQTTPRTGTVKRVSEITFVPADNAKKVMVNFTKMDIFKSTLAGANSQFVKVYSGKEAKPANLLKTFTQKETGIVRSTADDGALTIVFENDYEMKRDGWEAIVSQFTPQQMKVNGFDVKQFTDGTVCAGDKGQQILSFNIKAIETLNPLTTTSFKFKTNGTQAQISHATLYSTKASDKFTSATKIGDVDVNNDEFEITTQATTLFEGDNWFWLTYDINATAEEGQKIDAALVSATLSDGTHAVANGDPNGDRTVKNIVEFVAGNNTRTVNNKLTFKTKNSSAYSKRYEGSTDERTMTFLPIHTGKKIQIDFSRFDIMYSSSTTYGVRAEFAVYSGHDKTGTLLWKLDSHEAASVGPKKILRSTATDGALTVVFNPKTNASPYTGDGFEAEVTEYESKPLAFKEAVVNQLSTDVAAAGAKDLDIISFNVKAEGDQGELKLHGITLNLKDSKTAINKVTVLSTGDNEAATNSAKVVATVTNLGTNNTLDIQFTEPLALVEGNNWLRVRYDTKEDAEADTKLDAALTTLDFGAAKQNITDGDPTGERVIKNIVVFHNGENATKVIANGSSLMFYDDGGANGKETKDFDGTITFAPASPGYGIKLVAKQWDVAGRNRMYIYYGGEKKDKADLEFSRYDKLEQVTTKSTDGKLTIRYTTTYASDGFAIEVSSVKLSELAVASVKTESVATEKSLKGTTDFAMMRVDVEATGDYGTVDIKKFNVTATDGTIVKNVKVYATGQVDAFSPVNLFGQTTTSPYEVTGNYTIGDRGIYHFWIAYDLATTANTGDKASAELTSIVTNVKTETPVSAVTATTTIKAGKNGTLEVGIDKEYKTIQAAIDALHDGIDGPVTISIQPGDYKENVLVPAIAGMSANNTLTITSSTGKYSDVKIHNDKYDANGYSDDKMAKEIGVFTFDGATYTTLRGVDVTIDGNVKYPSVVHVRNQSRHVTVEDCYIHAKMTTDYQSKIVLVNMYALNEANKNNDYFTLKGSILEGGQQGINLGGTSYVALPKEVGGKVLNNTFKNNGSFAIYVSKEDNAEIIGNTIINTESDKAEFKAIDITSNGQVKIEQNNIYLKTKKYSGAIDIRSIVADATTPATVVNNSIINETSNNRSYGIMLDSREPSSNINFAHNTILFRGTAKEATLLQLPTNATNVVVTQNILQNEAGGYVYSINGKDAIDAIKFLRNDAYTTGEVFATYGTTKYANFNDWKTASKEANSYNDKVEFLNTEVLEPKEVGHLVNTVLLDYAKTDINNKQRNADHPTMGAYEFSSEVLIPKSVAGYPEVVNITDNSADVKIKADENGKAYILVKKQTEEAPSVDDVKSNGTAISVSKDTETLHALTNLTKDETYVVYIVYEGTRGGDSKVEATQPFTVTKPTPIPEPVVTTENITVEAGQPANLKATVTSGTEPYTITWYNGKRQKVETNVVPTQCDQYTVEVVDKNGKTAKAVCDVIVKGKAVTATLENLYLDSESYWNGSKGCGYFLSGSYKFHNGADDKYSYYYDCMYSNQTATTFVGLQDQWRNVVGKGYDNSENYGVVYPQPGTIDVLNKENGDSIRGFYITNTPYAYSSIKNGDSMSGAFQKGDYFKLIVIGKRADGTKKQVEYYLADYRAEKEADRYIVDTWQWVDLSSLGEVKSVSFKMEGTKKNNYGLTTPAYFAFDNFNGTRNEKMGTAIAAQNQPVDVSANFTPDGSNATIKYAVVELVPSTTKAQVTIDEATGKLTIKGETNESFSVVVSMTQAGKTQYVNIPVTYTSGISTLAEDNSNATVSVQNGEIVVNSAADNYSVEVYSTSGMLVGKAEGTANNAVRMPSTAKGLYIVKVIAGNKKTTKSILVK</sequence>
<dbReference type="InterPro" id="IPR012334">
    <property type="entry name" value="Pectin_lyas_fold"/>
</dbReference>
<protein>
    <submittedName>
        <fullName evidence="2">Por secretion system C-terminal sorting domain</fullName>
    </submittedName>
</protein>
<dbReference type="RefSeq" id="WP_115083644.1">
    <property type="nucleotide sequence ID" value="NZ_UGTP01000001.1"/>
</dbReference>
<accession>A0A379F3T5</accession>
<dbReference type="SUPFAM" id="SSF51126">
    <property type="entry name" value="Pectin lyase-like"/>
    <property type="match status" value="1"/>
</dbReference>
<reference evidence="2 3" key="1">
    <citation type="submission" date="2018-06" db="EMBL/GenBank/DDBJ databases">
        <authorList>
            <consortium name="Pathogen Informatics"/>
            <person name="Doyle S."/>
        </authorList>
    </citation>
    <scope>NUCLEOTIDE SEQUENCE [LARGE SCALE GENOMIC DNA]</scope>
    <source>
        <strain evidence="2 3">NCTC13043</strain>
    </source>
</reference>
<dbReference type="InterPro" id="IPR027828">
    <property type="entry name" value="DUF4465"/>
</dbReference>
<dbReference type="EMBL" id="UGTP01000001">
    <property type="protein sequence ID" value="SUC13024.1"/>
    <property type="molecule type" value="Genomic_DNA"/>
</dbReference>
<proteinExistence type="predicted"/>
<gene>
    <name evidence="2" type="ORF">NCTC13043_01647</name>
</gene>
<name>A0A379F3T5_9BACT</name>
<evidence type="ECO:0000313" key="3">
    <source>
        <dbReference type="Proteomes" id="UP000254235"/>
    </source>
</evidence>
<dbReference type="GeneID" id="78571320"/>
<evidence type="ECO:0000256" key="1">
    <source>
        <dbReference type="SAM" id="SignalP"/>
    </source>
</evidence>
<dbReference type="OrthoDB" id="975232at2"/>
<keyword evidence="1" id="KW-0732">Signal</keyword>
<organism evidence="2 3">
    <name type="scientific">Prevotella pallens</name>
    <dbReference type="NCBI Taxonomy" id="60133"/>
    <lineage>
        <taxon>Bacteria</taxon>
        <taxon>Pseudomonadati</taxon>
        <taxon>Bacteroidota</taxon>
        <taxon>Bacteroidia</taxon>
        <taxon>Bacteroidales</taxon>
        <taxon>Prevotellaceae</taxon>
        <taxon>Prevotella</taxon>
    </lineage>
</organism>
<feature type="signal peptide" evidence="1">
    <location>
        <begin position="1"/>
        <end position="23"/>
    </location>
</feature>
<evidence type="ECO:0000313" key="2">
    <source>
        <dbReference type="EMBL" id="SUC13024.1"/>
    </source>
</evidence>
<dbReference type="Gene3D" id="2.60.120.1350">
    <property type="entry name" value="Protein of unknown function DUF4465"/>
    <property type="match status" value="1"/>
</dbReference>
<feature type="chain" id="PRO_5016573698" evidence="1">
    <location>
        <begin position="24"/>
        <end position="1889"/>
    </location>
</feature>
<dbReference type="InterPro" id="IPR011050">
    <property type="entry name" value="Pectin_lyase_fold/virulence"/>
</dbReference>
<dbReference type="InterPro" id="IPR026444">
    <property type="entry name" value="Secre_tail"/>
</dbReference>
<dbReference type="Proteomes" id="UP000254235">
    <property type="component" value="Unassembled WGS sequence"/>
</dbReference>
<dbReference type="Gene3D" id="2.60.40.1290">
    <property type="match status" value="2"/>
</dbReference>
<dbReference type="Pfam" id="PF14717">
    <property type="entry name" value="DUF4465"/>
    <property type="match status" value="1"/>
</dbReference>
<dbReference type="Gene3D" id="2.160.20.10">
    <property type="entry name" value="Single-stranded right-handed beta-helix, Pectin lyase-like"/>
    <property type="match status" value="1"/>
</dbReference>